<dbReference type="PANTHER" id="PTHR42951:SF4">
    <property type="entry name" value="ACYL-COENZYME A THIOESTERASE MBLAC2"/>
    <property type="match status" value="1"/>
</dbReference>
<organism evidence="2 3">
    <name type="scientific">Streptacidiphilus jiangxiensis</name>
    <dbReference type="NCBI Taxonomy" id="235985"/>
    <lineage>
        <taxon>Bacteria</taxon>
        <taxon>Bacillati</taxon>
        <taxon>Actinomycetota</taxon>
        <taxon>Actinomycetes</taxon>
        <taxon>Kitasatosporales</taxon>
        <taxon>Streptomycetaceae</taxon>
        <taxon>Streptacidiphilus</taxon>
    </lineage>
</organism>
<dbReference type="RefSeq" id="WP_082015138.1">
    <property type="nucleotide sequence ID" value="NZ_BBPN01000018.1"/>
</dbReference>
<keyword evidence="3" id="KW-1185">Reference proteome</keyword>
<gene>
    <name evidence="2" type="ORF">SAMN05414137_11043</name>
</gene>
<accession>A0A1H7RC88</accession>
<evidence type="ECO:0000313" key="2">
    <source>
        <dbReference type="EMBL" id="SEL57742.1"/>
    </source>
</evidence>
<dbReference type="Gene3D" id="3.60.15.10">
    <property type="entry name" value="Ribonuclease Z/Hydroxyacylglutathione hydrolase-like"/>
    <property type="match status" value="1"/>
</dbReference>
<dbReference type="SUPFAM" id="SSF56281">
    <property type="entry name" value="Metallo-hydrolase/oxidoreductase"/>
    <property type="match status" value="1"/>
</dbReference>
<dbReference type="InterPro" id="IPR036866">
    <property type="entry name" value="RibonucZ/Hydroxyglut_hydro"/>
</dbReference>
<dbReference type="STRING" id="235985.SAMN05414137_11043"/>
<dbReference type="eggNOG" id="COG0491">
    <property type="taxonomic scope" value="Bacteria"/>
</dbReference>
<dbReference type="CDD" id="cd16282">
    <property type="entry name" value="metallo-hydrolase-like_MBL-fold"/>
    <property type="match status" value="1"/>
</dbReference>
<dbReference type="Pfam" id="PF00753">
    <property type="entry name" value="Lactamase_B"/>
    <property type="match status" value="1"/>
</dbReference>
<dbReference type="AlphaFoldDB" id="A0A1H7RC88"/>
<evidence type="ECO:0000313" key="3">
    <source>
        <dbReference type="Proteomes" id="UP000183015"/>
    </source>
</evidence>
<feature type="domain" description="Metallo-beta-lactamase" evidence="1">
    <location>
        <begin position="48"/>
        <end position="254"/>
    </location>
</feature>
<dbReference type="PANTHER" id="PTHR42951">
    <property type="entry name" value="METALLO-BETA-LACTAMASE DOMAIN-CONTAINING"/>
    <property type="match status" value="1"/>
</dbReference>
<name>A0A1H7RC88_STRJI</name>
<protein>
    <submittedName>
        <fullName evidence="2">Glyoxylase, beta-lactamase superfamily II</fullName>
    </submittedName>
</protein>
<reference evidence="3" key="1">
    <citation type="submission" date="2016-10" db="EMBL/GenBank/DDBJ databases">
        <authorList>
            <person name="Varghese N."/>
        </authorList>
    </citation>
    <scope>NUCLEOTIDE SEQUENCE [LARGE SCALE GENOMIC DNA]</scope>
    <source>
        <strain evidence="3">DSM 45096 / BCRC 16803 / CGMCC 4.1857 / CIP 109030 / JCM 12277 / KCTC 19219 / NBRC 100920 / 33214</strain>
    </source>
</reference>
<evidence type="ECO:0000259" key="1">
    <source>
        <dbReference type="SMART" id="SM00849"/>
    </source>
</evidence>
<dbReference type="OrthoDB" id="420651at2"/>
<dbReference type="SMART" id="SM00849">
    <property type="entry name" value="Lactamase_B"/>
    <property type="match status" value="1"/>
</dbReference>
<dbReference type="EMBL" id="FOAZ01000010">
    <property type="protein sequence ID" value="SEL57742.1"/>
    <property type="molecule type" value="Genomic_DNA"/>
</dbReference>
<dbReference type="InterPro" id="IPR050855">
    <property type="entry name" value="NDM-1-like"/>
</dbReference>
<sequence length="351" mass="38164">MNADRTDQAITRTVPATRTPHAPVRGELRPVADGVHVWRPLPGVGWGLANCGLLTSSSSAAWIDTPYDRTLADQFLALSRPLLAEGTAIDWLLVTHGNGDHLWGWEAVPDARVVYTGAAAAHIAHEPDPCDLHRLVHDADPDTLVGWYLSRHFGRYRWPETQLPQPALTFSGEVEIAVGEIPVQLTQLPPAHTTGDLIAYLPRQQVCFSGDIVFAATEDEAGDHPVHWAGPLENVIDGCDRVLATGATVIVPGHGPVLDRTGVLAHRDYLCHLRDRVHTLHAAGVPAPEAAHRIAAENHHPALHLPERLSITVGLQYRHLDASAPTPMLHQMQALARLAWQLEHPGVPVPS</sequence>
<dbReference type="Proteomes" id="UP000183015">
    <property type="component" value="Unassembled WGS sequence"/>
</dbReference>
<proteinExistence type="predicted"/>
<dbReference type="InterPro" id="IPR001279">
    <property type="entry name" value="Metallo-B-lactamas"/>
</dbReference>